<dbReference type="InParanoid" id="A0A0D2WLI4"/>
<feature type="compositionally biased region" description="Polar residues" evidence="2">
    <location>
        <begin position="321"/>
        <end position="335"/>
    </location>
</feature>
<keyword evidence="7" id="KW-1185">Reference proteome</keyword>
<feature type="compositionally biased region" description="Low complexity" evidence="2">
    <location>
        <begin position="390"/>
        <end position="400"/>
    </location>
</feature>
<keyword evidence="3" id="KW-0472">Membrane</keyword>
<accession>A0A0D2WLI4</accession>
<evidence type="ECO:0000259" key="5">
    <source>
        <dbReference type="PROSITE" id="PS01180"/>
    </source>
</evidence>
<feature type="chain" id="PRO_5002266448" description="CUB domain-containing protein" evidence="4">
    <location>
        <begin position="35"/>
        <end position="574"/>
    </location>
</feature>
<evidence type="ECO:0000313" key="7">
    <source>
        <dbReference type="Proteomes" id="UP000008743"/>
    </source>
</evidence>
<dbReference type="InterPro" id="IPR000859">
    <property type="entry name" value="CUB_dom"/>
</dbReference>
<feature type="compositionally biased region" description="Low complexity" evidence="2">
    <location>
        <begin position="366"/>
        <end position="383"/>
    </location>
</feature>
<keyword evidence="3" id="KW-1133">Transmembrane helix</keyword>
<keyword evidence="1" id="KW-1015">Disulfide bond</keyword>
<dbReference type="InterPro" id="IPR035914">
    <property type="entry name" value="Sperma_CUB_dom_sf"/>
</dbReference>
<name>A0A0D2WLI4_CAPO3</name>
<sequence>MLPQRGWTVATPAPLLMLLLAVLTLVSLSAPVHGVNLKYLFFFDRGTFDPDRVSSTTTDSYMYLERSDGGSYQARTVFGTLTPQWSDDYLVTLPNDISVDISMWLNVFGSDIRFGTYKTINLATLTNQNTFYYFNSTQFTNYWYAFSVMVLPTNTASRLADCSSSSTLTATQGFIRDGNSIYDINADCNFNVQVASAVSYTLTFYSFATEPRYDVLKFFNSANQLVGSFNGSLPVPFDFTIVGNKFSAEFTSDDTNVDYGFLIMYTANFFSTSSSATPSSATPSSTRSSATPSSTRSSMTPTSTPSSATPSSTGEASTAADSSTPVAPLASTTNEPAISSTLVPSEISSSADLSSSAALSSTVQTSSVHSSIPSSRTPAASTHSPPPSSAPVVSSSTPSHQSAGAPLGGSGGSSFPVAAVAGGVAGGLVLLLVIVLVCRRRGQSSPRYKPRVSTAPEIEPTTRMSWLFKRGGRETRHGNSTDMTMNALGNSDGVYAAVGSSRHDLLRTDNDDSTQYSDVTTVKSSRPSSNETTYATATSRGPRDSKASGKPDVNYAAIEFGGVYDTPITRASNA</sequence>
<dbReference type="PROSITE" id="PS01180">
    <property type="entry name" value="CUB"/>
    <property type="match status" value="1"/>
</dbReference>
<dbReference type="SMART" id="SM00042">
    <property type="entry name" value="CUB"/>
    <property type="match status" value="1"/>
</dbReference>
<proteinExistence type="predicted"/>
<evidence type="ECO:0000256" key="2">
    <source>
        <dbReference type="SAM" id="MobiDB-lite"/>
    </source>
</evidence>
<reference evidence="7" key="1">
    <citation type="submission" date="2011-02" db="EMBL/GenBank/DDBJ databases">
        <title>The Genome Sequence of Capsaspora owczarzaki ATCC 30864.</title>
        <authorList>
            <person name="Russ C."/>
            <person name="Cuomo C."/>
            <person name="Burger G."/>
            <person name="Gray M.W."/>
            <person name="Holland P.W.H."/>
            <person name="King N."/>
            <person name="Lang F.B.F."/>
            <person name="Roger A.J."/>
            <person name="Ruiz-Trillo I."/>
            <person name="Young S.K."/>
            <person name="Zeng Q."/>
            <person name="Gargeya S."/>
            <person name="Alvarado L."/>
            <person name="Berlin A."/>
            <person name="Chapman S.B."/>
            <person name="Chen Z."/>
            <person name="Freedman E."/>
            <person name="Gellesch M."/>
            <person name="Goldberg J."/>
            <person name="Griggs A."/>
            <person name="Gujja S."/>
            <person name="Heilman E."/>
            <person name="Heiman D."/>
            <person name="Howarth C."/>
            <person name="Mehta T."/>
            <person name="Neiman D."/>
            <person name="Pearson M."/>
            <person name="Roberts A."/>
            <person name="Saif S."/>
            <person name="Shea T."/>
            <person name="Shenoy N."/>
            <person name="Sisk P."/>
            <person name="Stolte C."/>
            <person name="Sykes S."/>
            <person name="White J."/>
            <person name="Yandava C."/>
            <person name="Haas B."/>
            <person name="Nusbaum C."/>
            <person name="Birren B."/>
        </authorList>
    </citation>
    <scope>NUCLEOTIDE SEQUENCE</scope>
    <source>
        <strain evidence="7">ATCC 30864</strain>
    </source>
</reference>
<dbReference type="Proteomes" id="UP000008743">
    <property type="component" value="Unassembled WGS sequence"/>
</dbReference>
<keyword evidence="3" id="KW-0812">Transmembrane</keyword>
<evidence type="ECO:0000256" key="3">
    <source>
        <dbReference type="SAM" id="Phobius"/>
    </source>
</evidence>
<feature type="signal peptide" evidence="4">
    <location>
        <begin position="1"/>
        <end position="34"/>
    </location>
</feature>
<dbReference type="Gene3D" id="2.60.120.290">
    <property type="entry name" value="Spermadhesin, CUB domain"/>
    <property type="match status" value="1"/>
</dbReference>
<evidence type="ECO:0000256" key="1">
    <source>
        <dbReference type="ARBA" id="ARBA00023157"/>
    </source>
</evidence>
<evidence type="ECO:0000256" key="4">
    <source>
        <dbReference type="SAM" id="SignalP"/>
    </source>
</evidence>
<feature type="region of interest" description="Disordered" evidence="2">
    <location>
        <begin position="505"/>
        <end position="552"/>
    </location>
</feature>
<dbReference type="EMBL" id="KE346361">
    <property type="protein sequence ID" value="KJE90728.1"/>
    <property type="molecule type" value="Genomic_DNA"/>
</dbReference>
<organism evidence="6 7">
    <name type="scientific">Capsaspora owczarzaki (strain ATCC 30864)</name>
    <dbReference type="NCBI Taxonomy" id="595528"/>
    <lineage>
        <taxon>Eukaryota</taxon>
        <taxon>Filasterea</taxon>
        <taxon>Capsaspora</taxon>
    </lineage>
</organism>
<evidence type="ECO:0000313" key="6">
    <source>
        <dbReference type="EMBL" id="KJE90728.1"/>
    </source>
</evidence>
<dbReference type="SUPFAM" id="SSF49854">
    <property type="entry name" value="Spermadhesin, CUB domain"/>
    <property type="match status" value="1"/>
</dbReference>
<dbReference type="RefSeq" id="XP_004364856.2">
    <property type="nucleotide sequence ID" value="XM_004364799.2"/>
</dbReference>
<feature type="compositionally biased region" description="Low complexity" evidence="2">
    <location>
        <begin position="276"/>
        <end position="320"/>
    </location>
</feature>
<dbReference type="Pfam" id="PF00431">
    <property type="entry name" value="CUB"/>
    <property type="match status" value="1"/>
</dbReference>
<feature type="region of interest" description="Disordered" evidence="2">
    <location>
        <begin position="276"/>
        <end position="335"/>
    </location>
</feature>
<feature type="transmembrane region" description="Helical" evidence="3">
    <location>
        <begin position="415"/>
        <end position="438"/>
    </location>
</feature>
<gene>
    <name evidence="6" type="ORF">CAOG_001988</name>
</gene>
<keyword evidence="4" id="KW-0732">Signal</keyword>
<protein>
    <recommendedName>
        <fullName evidence="5">CUB domain-containing protein</fullName>
    </recommendedName>
</protein>
<feature type="domain" description="CUB" evidence="5">
    <location>
        <begin position="162"/>
        <end position="268"/>
    </location>
</feature>
<dbReference type="AlphaFoldDB" id="A0A0D2WLI4"/>
<feature type="region of interest" description="Disordered" evidence="2">
    <location>
        <begin position="366"/>
        <end position="409"/>
    </location>
</feature>
<feature type="compositionally biased region" description="Polar residues" evidence="2">
    <location>
        <begin position="513"/>
        <end position="539"/>
    </location>
</feature>
<dbReference type="CDD" id="cd00041">
    <property type="entry name" value="CUB"/>
    <property type="match status" value="1"/>
</dbReference>